<feature type="region of interest" description="Disordered" evidence="1">
    <location>
        <begin position="178"/>
        <end position="203"/>
    </location>
</feature>
<evidence type="ECO:0000256" key="1">
    <source>
        <dbReference type="SAM" id="MobiDB-lite"/>
    </source>
</evidence>
<accession>A0A9P6DIV9</accession>
<dbReference type="Proteomes" id="UP000807025">
    <property type="component" value="Unassembled WGS sequence"/>
</dbReference>
<comment type="caution">
    <text evidence="2">The sequence shown here is derived from an EMBL/GenBank/DDBJ whole genome shotgun (WGS) entry which is preliminary data.</text>
</comment>
<evidence type="ECO:0000313" key="2">
    <source>
        <dbReference type="EMBL" id="KAF9499553.1"/>
    </source>
</evidence>
<dbReference type="EMBL" id="MU154531">
    <property type="protein sequence ID" value="KAF9499553.1"/>
    <property type="molecule type" value="Genomic_DNA"/>
</dbReference>
<feature type="compositionally biased region" description="Low complexity" evidence="1">
    <location>
        <begin position="178"/>
        <end position="187"/>
    </location>
</feature>
<feature type="compositionally biased region" description="Basic residues" evidence="1">
    <location>
        <begin position="192"/>
        <end position="203"/>
    </location>
</feature>
<dbReference type="AlphaFoldDB" id="A0A9P6DIV9"/>
<gene>
    <name evidence="2" type="ORF">BDN71DRAFT_1502895</name>
</gene>
<dbReference type="OrthoDB" id="2369050at2759"/>
<sequence length="203" mass="23584">MLWEWFNKSEQFFCHKSIAGSGHVEAVAWGMSGVHAVQWLLANSLSLAIMDWDVYQAHMCVLFLPSDWEHTTRMNVLQLQQGSRVFINFSLELMAKNNLLVGIDSFFNDKLVHNTLEANMERELAQELNHENTNTVLTFWNWLDEVKHINERCRLCPKEIEDTIACISLRSMGSCPTATCPSTPTRMEGVRRRNTRERNRIKR</sequence>
<proteinExistence type="predicted"/>
<name>A0A9P6DIV9_PLEER</name>
<organism evidence="2 3">
    <name type="scientific">Pleurotus eryngii</name>
    <name type="common">Boletus of the steppes</name>
    <dbReference type="NCBI Taxonomy" id="5323"/>
    <lineage>
        <taxon>Eukaryota</taxon>
        <taxon>Fungi</taxon>
        <taxon>Dikarya</taxon>
        <taxon>Basidiomycota</taxon>
        <taxon>Agaricomycotina</taxon>
        <taxon>Agaricomycetes</taxon>
        <taxon>Agaricomycetidae</taxon>
        <taxon>Agaricales</taxon>
        <taxon>Pleurotineae</taxon>
        <taxon>Pleurotaceae</taxon>
        <taxon>Pleurotus</taxon>
    </lineage>
</organism>
<protein>
    <submittedName>
        <fullName evidence="2">Uncharacterized protein</fullName>
    </submittedName>
</protein>
<reference evidence="2" key="1">
    <citation type="submission" date="2020-11" db="EMBL/GenBank/DDBJ databases">
        <authorList>
            <consortium name="DOE Joint Genome Institute"/>
            <person name="Ahrendt S."/>
            <person name="Riley R."/>
            <person name="Andreopoulos W."/>
            <person name="Labutti K."/>
            <person name="Pangilinan J."/>
            <person name="Ruiz-Duenas F.J."/>
            <person name="Barrasa J.M."/>
            <person name="Sanchez-Garcia M."/>
            <person name="Camarero S."/>
            <person name="Miyauchi S."/>
            <person name="Serrano A."/>
            <person name="Linde D."/>
            <person name="Babiker R."/>
            <person name="Drula E."/>
            <person name="Ayuso-Fernandez I."/>
            <person name="Pacheco R."/>
            <person name="Padilla G."/>
            <person name="Ferreira P."/>
            <person name="Barriuso J."/>
            <person name="Kellner H."/>
            <person name="Castanera R."/>
            <person name="Alfaro M."/>
            <person name="Ramirez L."/>
            <person name="Pisabarro A.G."/>
            <person name="Kuo A."/>
            <person name="Tritt A."/>
            <person name="Lipzen A."/>
            <person name="He G."/>
            <person name="Yan M."/>
            <person name="Ng V."/>
            <person name="Cullen D."/>
            <person name="Martin F."/>
            <person name="Rosso M.-N."/>
            <person name="Henrissat B."/>
            <person name="Hibbett D."/>
            <person name="Martinez A.T."/>
            <person name="Grigoriev I.V."/>
        </authorList>
    </citation>
    <scope>NUCLEOTIDE SEQUENCE</scope>
    <source>
        <strain evidence="2">ATCC 90797</strain>
    </source>
</reference>
<evidence type="ECO:0000313" key="3">
    <source>
        <dbReference type="Proteomes" id="UP000807025"/>
    </source>
</evidence>
<keyword evidence="3" id="KW-1185">Reference proteome</keyword>